<gene>
    <name evidence="1" type="ordered locus">Spirs_0442</name>
</gene>
<dbReference type="KEGG" id="ssm:Spirs_0442"/>
<dbReference type="EMBL" id="CP002116">
    <property type="protein sequence ID" value="ADK79589.1"/>
    <property type="molecule type" value="Genomic_DNA"/>
</dbReference>
<reference evidence="1 2" key="1">
    <citation type="journal article" date="2010" name="Stand. Genomic Sci.">
        <title>Complete genome sequence of Spirochaeta smaragdinae type strain (SEBR 4228).</title>
        <authorList>
            <person name="Mavromatis K."/>
            <person name="Yasawong M."/>
            <person name="Chertkov O."/>
            <person name="Lapidus A."/>
            <person name="Lucas S."/>
            <person name="Nolan M."/>
            <person name="Del Rio T.G."/>
            <person name="Tice H."/>
            <person name="Cheng J.F."/>
            <person name="Pitluck S."/>
            <person name="Liolios K."/>
            <person name="Ivanova N."/>
            <person name="Tapia R."/>
            <person name="Han C."/>
            <person name="Bruce D."/>
            <person name="Goodwin L."/>
            <person name="Pati A."/>
            <person name="Chen A."/>
            <person name="Palaniappan K."/>
            <person name="Land M."/>
            <person name="Hauser L."/>
            <person name="Chang Y.J."/>
            <person name="Jeffries C.D."/>
            <person name="Detter J.C."/>
            <person name="Rohde M."/>
            <person name="Brambilla E."/>
            <person name="Spring S."/>
            <person name="Goker M."/>
            <person name="Sikorski J."/>
            <person name="Woyke T."/>
            <person name="Bristow J."/>
            <person name="Eisen J.A."/>
            <person name="Markowitz V."/>
            <person name="Hugenholtz P."/>
            <person name="Klenk H.P."/>
            <person name="Kyrpides N.C."/>
        </authorList>
    </citation>
    <scope>NUCLEOTIDE SEQUENCE [LARGE SCALE GENOMIC DNA]</scope>
    <source>
        <strain evidence="2">DSM 11293 / JCM 15392 / SEBR 4228</strain>
    </source>
</reference>
<accession>E1RB59</accession>
<dbReference type="HOGENOM" id="CLU_145431_0_0_12"/>
<organism evidence="1 2">
    <name type="scientific">Sediminispirochaeta smaragdinae (strain DSM 11293 / JCM 15392 / SEBR 4228)</name>
    <name type="common">Spirochaeta smaragdinae</name>
    <dbReference type="NCBI Taxonomy" id="573413"/>
    <lineage>
        <taxon>Bacteria</taxon>
        <taxon>Pseudomonadati</taxon>
        <taxon>Spirochaetota</taxon>
        <taxon>Spirochaetia</taxon>
        <taxon>Spirochaetales</taxon>
        <taxon>Spirochaetaceae</taxon>
        <taxon>Sediminispirochaeta</taxon>
    </lineage>
</organism>
<keyword evidence="2" id="KW-1185">Reference proteome</keyword>
<proteinExistence type="predicted"/>
<protein>
    <submittedName>
        <fullName evidence="1">Uncharacterized protein</fullName>
    </submittedName>
</protein>
<dbReference type="STRING" id="573413.Spirs_0442"/>
<evidence type="ECO:0000313" key="1">
    <source>
        <dbReference type="EMBL" id="ADK79589.1"/>
    </source>
</evidence>
<evidence type="ECO:0000313" key="2">
    <source>
        <dbReference type="Proteomes" id="UP000002318"/>
    </source>
</evidence>
<dbReference type="Proteomes" id="UP000002318">
    <property type="component" value="Chromosome"/>
</dbReference>
<dbReference type="AlphaFoldDB" id="E1RB59"/>
<sequence>MGHGVAIMKGEPLPVQIRSVPIRRQPHAKTTRMWGNLFHKRLFQEDGLRGEGFTRDHYKVQNMSSTDIKTATGLVAANKDVGDKLVFTNQSTTISFSCQEIQATDEHLESMGYLIQDFFRNGCRANRDLFAMRLATLVRVIRETINEGVLE</sequence>
<name>E1RB59_SEDSS</name>